<comment type="caution">
    <text evidence="9">The sequence shown here is derived from an EMBL/GenBank/DDBJ whole genome shotgun (WGS) entry which is preliminary data.</text>
</comment>
<dbReference type="Proteomes" id="UP000242188">
    <property type="component" value="Unassembled WGS sequence"/>
</dbReference>
<feature type="compositionally biased region" description="Basic residues" evidence="7">
    <location>
        <begin position="160"/>
        <end position="172"/>
    </location>
</feature>
<feature type="region of interest" description="Disordered" evidence="7">
    <location>
        <begin position="21"/>
        <end position="49"/>
    </location>
</feature>
<gene>
    <name evidence="9" type="ORF">KP79_PYT21041</name>
</gene>
<evidence type="ECO:0000313" key="9">
    <source>
        <dbReference type="EMBL" id="OWF41071.1"/>
    </source>
</evidence>
<dbReference type="FunFam" id="3.40.50.150:FF:000083">
    <property type="entry name" value="7SK snRNA methylphosphate capping enzyme"/>
    <property type="match status" value="1"/>
</dbReference>
<dbReference type="SUPFAM" id="SSF53335">
    <property type="entry name" value="S-adenosyl-L-methionine-dependent methyltransferases"/>
    <property type="match status" value="1"/>
</dbReference>
<dbReference type="PROSITE" id="PS51515">
    <property type="entry name" value="BIN3_SAM"/>
    <property type="match status" value="1"/>
</dbReference>
<feature type="region of interest" description="Disordered" evidence="7">
    <location>
        <begin position="213"/>
        <end position="241"/>
    </location>
</feature>
<feature type="compositionally biased region" description="Polar residues" evidence="7">
    <location>
        <begin position="590"/>
        <end position="608"/>
    </location>
</feature>
<organism evidence="9 10">
    <name type="scientific">Mizuhopecten yessoensis</name>
    <name type="common">Japanese scallop</name>
    <name type="synonym">Patinopecten yessoensis</name>
    <dbReference type="NCBI Taxonomy" id="6573"/>
    <lineage>
        <taxon>Eukaryota</taxon>
        <taxon>Metazoa</taxon>
        <taxon>Spiralia</taxon>
        <taxon>Lophotrochozoa</taxon>
        <taxon>Mollusca</taxon>
        <taxon>Bivalvia</taxon>
        <taxon>Autobranchia</taxon>
        <taxon>Pteriomorphia</taxon>
        <taxon>Pectinida</taxon>
        <taxon>Pectinoidea</taxon>
        <taxon>Pectinidae</taxon>
        <taxon>Mizuhopecten</taxon>
    </lineage>
</organism>
<dbReference type="GO" id="GO:0017069">
    <property type="term" value="F:snRNA binding"/>
    <property type="evidence" value="ECO:0007669"/>
    <property type="project" value="TreeGrafter"/>
</dbReference>
<evidence type="ECO:0000256" key="5">
    <source>
        <dbReference type="PROSITE-ProRule" id="PRU00848"/>
    </source>
</evidence>
<dbReference type="InterPro" id="IPR029063">
    <property type="entry name" value="SAM-dependent_MTases_sf"/>
</dbReference>
<name>A0A210PX54_MIZYE</name>
<keyword evidence="3 6" id="KW-0808">Transferase</keyword>
<dbReference type="GO" id="GO:0008173">
    <property type="term" value="F:RNA methyltransferase activity"/>
    <property type="evidence" value="ECO:0007669"/>
    <property type="project" value="UniProtKB-UniRule"/>
</dbReference>
<evidence type="ECO:0000256" key="3">
    <source>
        <dbReference type="ARBA" id="ARBA00022679"/>
    </source>
</evidence>
<dbReference type="EMBL" id="NEDP02005424">
    <property type="protein sequence ID" value="OWF41071.1"/>
    <property type="molecule type" value="Genomic_DNA"/>
</dbReference>
<keyword evidence="2 6" id="KW-0489">Methyltransferase</keyword>
<dbReference type="InterPro" id="IPR010675">
    <property type="entry name" value="Bin3_C"/>
</dbReference>
<dbReference type="Gene3D" id="3.40.50.150">
    <property type="entry name" value="Vaccinia Virus protein VP39"/>
    <property type="match status" value="1"/>
</dbReference>
<dbReference type="GO" id="GO:0008171">
    <property type="term" value="F:O-methyltransferase activity"/>
    <property type="evidence" value="ECO:0007669"/>
    <property type="project" value="UniProtKB-UniRule"/>
</dbReference>
<dbReference type="InterPro" id="IPR024160">
    <property type="entry name" value="BIN3_SAM-bd_dom"/>
</dbReference>
<dbReference type="InterPro" id="IPR039772">
    <property type="entry name" value="Bin3-like"/>
</dbReference>
<dbReference type="CDD" id="cd02440">
    <property type="entry name" value="AdoMet_MTases"/>
    <property type="match status" value="1"/>
</dbReference>
<dbReference type="OrthoDB" id="273070at2759"/>
<evidence type="ECO:0000256" key="2">
    <source>
        <dbReference type="ARBA" id="ARBA00022603"/>
    </source>
</evidence>
<dbReference type="Pfam" id="PF06859">
    <property type="entry name" value="Bin3"/>
    <property type="match status" value="1"/>
</dbReference>
<evidence type="ECO:0000256" key="6">
    <source>
        <dbReference type="RuleBase" id="RU367087"/>
    </source>
</evidence>
<proteinExistence type="inferred from homology"/>
<evidence type="ECO:0000256" key="7">
    <source>
        <dbReference type="SAM" id="MobiDB-lite"/>
    </source>
</evidence>
<dbReference type="GO" id="GO:0040031">
    <property type="term" value="P:snRNA modification"/>
    <property type="evidence" value="ECO:0007669"/>
    <property type="project" value="TreeGrafter"/>
</dbReference>
<dbReference type="GO" id="GO:0032259">
    <property type="term" value="P:methylation"/>
    <property type="evidence" value="ECO:0007669"/>
    <property type="project" value="UniProtKB-KW"/>
</dbReference>
<keyword evidence="4 5" id="KW-0949">S-adenosyl-L-methionine</keyword>
<keyword evidence="10" id="KW-1185">Reference proteome</keyword>
<dbReference type="PANTHER" id="PTHR12315">
    <property type="entry name" value="BICOID-INTERACTING PROTEIN RELATED"/>
    <property type="match status" value="1"/>
</dbReference>
<accession>A0A210PX54</accession>
<feature type="compositionally biased region" description="Low complexity" evidence="7">
    <location>
        <begin position="176"/>
        <end position="191"/>
    </location>
</feature>
<feature type="domain" description="Bin3-type SAM" evidence="8">
    <location>
        <begin position="359"/>
        <end position="589"/>
    </location>
</feature>
<feature type="region of interest" description="Disordered" evidence="7">
    <location>
        <begin position="159"/>
        <end position="197"/>
    </location>
</feature>
<reference evidence="9 10" key="1">
    <citation type="journal article" date="2017" name="Nat. Ecol. Evol.">
        <title>Scallop genome provides insights into evolution of bilaterian karyotype and development.</title>
        <authorList>
            <person name="Wang S."/>
            <person name="Zhang J."/>
            <person name="Jiao W."/>
            <person name="Li J."/>
            <person name="Xun X."/>
            <person name="Sun Y."/>
            <person name="Guo X."/>
            <person name="Huan P."/>
            <person name="Dong B."/>
            <person name="Zhang L."/>
            <person name="Hu X."/>
            <person name="Sun X."/>
            <person name="Wang J."/>
            <person name="Zhao C."/>
            <person name="Wang Y."/>
            <person name="Wang D."/>
            <person name="Huang X."/>
            <person name="Wang R."/>
            <person name="Lv J."/>
            <person name="Li Y."/>
            <person name="Zhang Z."/>
            <person name="Liu B."/>
            <person name="Lu W."/>
            <person name="Hui Y."/>
            <person name="Liang J."/>
            <person name="Zhou Z."/>
            <person name="Hou R."/>
            <person name="Li X."/>
            <person name="Liu Y."/>
            <person name="Li H."/>
            <person name="Ning X."/>
            <person name="Lin Y."/>
            <person name="Zhao L."/>
            <person name="Xing Q."/>
            <person name="Dou J."/>
            <person name="Li Y."/>
            <person name="Mao J."/>
            <person name="Guo H."/>
            <person name="Dou H."/>
            <person name="Li T."/>
            <person name="Mu C."/>
            <person name="Jiang W."/>
            <person name="Fu Q."/>
            <person name="Fu X."/>
            <person name="Miao Y."/>
            <person name="Liu J."/>
            <person name="Yu Q."/>
            <person name="Li R."/>
            <person name="Liao H."/>
            <person name="Li X."/>
            <person name="Kong Y."/>
            <person name="Jiang Z."/>
            <person name="Chourrout D."/>
            <person name="Li R."/>
            <person name="Bao Z."/>
        </authorList>
    </citation>
    <scope>NUCLEOTIDE SEQUENCE [LARGE SCALE GENOMIC DNA]</scope>
    <source>
        <strain evidence="9 10">PY_sf001</strain>
    </source>
</reference>
<dbReference type="AlphaFoldDB" id="A0A210PX54"/>
<dbReference type="PANTHER" id="PTHR12315:SF0">
    <property type="entry name" value="7SK SNRNA METHYLPHOSPHATE CAPPING ENZYME"/>
    <property type="match status" value="1"/>
</dbReference>
<comment type="similarity">
    <text evidence="1 6">Belongs to the methyltransferase superfamily.</text>
</comment>
<dbReference type="EC" id="2.1.1.-" evidence="6"/>
<evidence type="ECO:0000259" key="8">
    <source>
        <dbReference type="PROSITE" id="PS51515"/>
    </source>
</evidence>
<evidence type="ECO:0000313" key="10">
    <source>
        <dbReference type="Proteomes" id="UP000242188"/>
    </source>
</evidence>
<feature type="region of interest" description="Disordered" evidence="7">
    <location>
        <begin position="295"/>
        <end position="331"/>
    </location>
</feature>
<evidence type="ECO:0000256" key="1">
    <source>
        <dbReference type="ARBA" id="ARBA00008361"/>
    </source>
</evidence>
<protein>
    <recommendedName>
        <fullName evidence="6">RNA methyltransferase</fullName>
        <ecNumber evidence="6">2.1.1.-</ecNumber>
    </recommendedName>
</protein>
<feature type="region of interest" description="Disordered" evidence="7">
    <location>
        <begin position="588"/>
        <end position="636"/>
    </location>
</feature>
<dbReference type="STRING" id="6573.A0A210PX54"/>
<evidence type="ECO:0000256" key="4">
    <source>
        <dbReference type="ARBA" id="ARBA00022691"/>
    </source>
</evidence>
<feature type="compositionally biased region" description="Low complexity" evidence="7">
    <location>
        <begin position="226"/>
        <end position="241"/>
    </location>
</feature>
<sequence length="636" mass="71885">MSVEVKTPTRTQFEHTEFHCGEKQLRSGNSPPLRKFSFGDNKNQNEGKQVRKRRFSQFRAETNQQHQSFGFRRKRLKSMPSETIVLPTKFLLGGNINDPLNLNSMNDKEIDKVLNEKTPVSSPLPTPLHRQKVEVHIPTNITDPLNLNLDEDWNLTKGANRNKKKHKHKNKKKGDSSQNTSTSSVMSTSLSKEPCSEKRKGLLEALRIEIDDDDIAVPNAPETKKTSTTSTETSESAKTVTVNVPNADKIVSPVISQISPSNPFYRRRRRTLSMSDARPEPSSLVSRSILRTSLSPPRYSLDQDKVTPPKKFKRQFSQKPAEKTASSSTSHKQFSKKGKFIYGNYNRYYGYRNPDTADDHRLISFKKEWFEGKDAIDIGCNVGHVTLAIAKEMHPRKVIGIDIDSSLIAAARKNVRHYISKENTGSFPISNTLSYGPIAAPPVNEANSHPKFPHNVVFVQGNYVPEREELLELEKEDYDVILALSLTKWVHLNFGDDGLKRMFKRIYRQLRPGGRLILEPQPWSSYKKKKKLTPEIFETFKSISLKPEQFSDYLLSKEVGFSTCEVVDTPFNKSKGFRRTIQLFTKAETAANSPKQDDSATITETAASAPTPISPEQNMEASETCAGLENTKPNES</sequence>